<name>A0A6J4R202_9ACTN</name>
<dbReference type="AlphaFoldDB" id="A0A6J4R202"/>
<organism evidence="2">
    <name type="scientific">uncultured Rubrobacteraceae bacterium</name>
    <dbReference type="NCBI Taxonomy" id="349277"/>
    <lineage>
        <taxon>Bacteria</taxon>
        <taxon>Bacillati</taxon>
        <taxon>Actinomycetota</taxon>
        <taxon>Rubrobacteria</taxon>
        <taxon>Rubrobacterales</taxon>
        <taxon>Rubrobacteraceae</taxon>
        <taxon>environmental samples</taxon>
    </lineage>
</organism>
<keyword evidence="1" id="KW-0732">Signal</keyword>
<evidence type="ECO:0008006" key="3">
    <source>
        <dbReference type="Google" id="ProtNLM"/>
    </source>
</evidence>
<evidence type="ECO:0000313" key="2">
    <source>
        <dbReference type="EMBL" id="CAA9453187.1"/>
    </source>
</evidence>
<accession>A0A6J4R202</accession>
<sequence length="87" mass="9586">MKSWKSRLLMLFMMLALVLAVSVPGMADVEVECDAGDGGTCEEVVTYESEPGEDEGTELGSEAVENPFAVETAEDCYPFCGLEWWPW</sequence>
<gene>
    <name evidence="2" type="ORF">AVDCRST_MAG78-3661</name>
</gene>
<protein>
    <recommendedName>
        <fullName evidence="3">Secreted protein</fullName>
    </recommendedName>
</protein>
<dbReference type="EMBL" id="CADCVB010000239">
    <property type="protein sequence ID" value="CAA9453187.1"/>
    <property type="molecule type" value="Genomic_DNA"/>
</dbReference>
<proteinExistence type="predicted"/>
<reference evidence="2" key="1">
    <citation type="submission" date="2020-02" db="EMBL/GenBank/DDBJ databases">
        <authorList>
            <person name="Meier V. D."/>
        </authorList>
    </citation>
    <scope>NUCLEOTIDE SEQUENCE</scope>
    <source>
        <strain evidence="2">AVDCRST_MAG78</strain>
    </source>
</reference>
<feature type="signal peptide" evidence="1">
    <location>
        <begin position="1"/>
        <end position="27"/>
    </location>
</feature>
<feature type="chain" id="PRO_5039174687" description="Secreted protein" evidence="1">
    <location>
        <begin position="28"/>
        <end position="87"/>
    </location>
</feature>
<evidence type="ECO:0000256" key="1">
    <source>
        <dbReference type="SAM" id="SignalP"/>
    </source>
</evidence>